<name>A0ACB9RTB0_9MYRT</name>
<comment type="caution">
    <text evidence="1">The sequence shown here is derived from an EMBL/GenBank/DDBJ whole genome shotgun (WGS) entry which is preliminary data.</text>
</comment>
<evidence type="ECO:0000313" key="2">
    <source>
        <dbReference type="Proteomes" id="UP001057402"/>
    </source>
</evidence>
<keyword evidence="2" id="KW-1185">Reference proteome</keyword>
<proteinExistence type="predicted"/>
<organism evidence="1 2">
    <name type="scientific">Melastoma candidum</name>
    <dbReference type="NCBI Taxonomy" id="119954"/>
    <lineage>
        <taxon>Eukaryota</taxon>
        <taxon>Viridiplantae</taxon>
        <taxon>Streptophyta</taxon>
        <taxon>Embryophyta</taxon>
        <taxon>Tracheophyta</taxon>
        <taxon>Spermatophyta</taxon>
        <taxon>Magnoliopsida</taxon>
        <taxon>eudicotyledons</taxon>
        <taxon>Gunneridae</taxon>
        <taxon>Pentapetalae</taxon>
        <taxon>rosids</taxon>
        <taxon>malvids</taxon>
        <taxon>Myrtales</taxon>
        <taxon>Melastomataceae</taxon>
        <taxon>Melastomatoideae</taxon>
        <taxon>Melastomateae</taxon>
        <taxon>Melastoma</taxon>
    </lineage>
</organism>
<reference evidence="2" key="1">
    <citation type="journal article" date="2023" name="Front. Plant Sci.">
        <title>Chromosomal-level genome assembly of Melastoma candidum provides insights into trichome evolution.</title>
        <authorList>
            <person name="Zhong Y."/>
            <person name="Wu W."/>
            <person name="Sun C."/>
            <person name="Zou P."/>
            <person name="Liu Y."/>
            <person name="Dai S."/>
            <person name="Zhou R."/>
        </authorList>
    </citation>
    <scope>NUCLEOTIDE SEQUENCE [LARGE SCALE GENOMIC DNA]</scope>
</reference>
<dbReference type="EMBL" id="CM042882">
    <property type="protein sequence ID" value="KAI4381935.1"/>
    <property type="molecule type" value="Genomic_DNA"/>
</dbReference>
<evidence type="ECO:0000313" key="1">
    <source>
        <dbReference type="EMBL" id="KAI4381935.1"/>
    </source>
</evidence>
<dbReference type="Proteomes" id="UP001057402">
    <property type="component" value="Chromosome 3"/>
</dbReference>
<gene>
    <name evidence="1" type="ORF">MLD38_007951</name>
</gene>
<protein>
    <submittedName>
        <fullName evidence="1">Uncharacterized protein</fullName>
    </submittedName>
</protein>
<accession>A0ACB9RTB0</accession>
<sequence>MAYPPAESPFPSDIFYLKRISDSFPNVSSLFTGFSTKAASDSDPLRSPTSILDFSFLTSLSNSFKLRSPGSSSSNGNQRKWDFGEVGLGMINALVNEDDPSSEISCLQRKDIIFGLQANRSFHCVNHGGLGCTPKSKSLPRSFRIVPQAKLSSVNPELANEDAVGGNARVQLELKSVDDFSSNSLGPRSFSMLSRTDQNQGINSSKFFTDGFTSDTSTAPVADEDISPSQPLAAGLLLPPVPILQRDGCVRSLSAEEIEHSEDYTCIISYGPNSKTTHIFGDFVLDCRSNNPPISTEDSQEVVVHGAESEGVAAPRPFIGSIRHCLLCQKNLGDEEEICEYETSLCAGECLAEEIIGEVIDKIQDCSHKDASGSCSADSLFTVGTPLAI</sequence>